<dbReference type="OrthoDB" id="5338458at2759"/>
<evidence type="ECO:0000313" key="4">
    <source>
        <dbReference type="Proteomes" id="UP001138500"/>
    </source>
</evidence>
<accession>A0A9W7SU52</accession>
<feature type="region of interest" description="Disordered" evidence="1">
    <location>
        <begin position="244"/>
        <end position="266"/>
    </location>
</feature>
<feature type="domain" description="Subtelomeric hrmA-associated cluster protein AFUB-079030/YDR124W-like helical bundle" evidence="2">
    <location>
        <begin position="143"/>
        <end position="222"/>
    </location>
</feature>
<protein>
    <recommendedName>
        <fullName evidence="2">Subtelomeric hrmA-associated cluster protein AFUB-079030/YDR124W-like helical bundle domain-containing protein</fullName>
    </recommendedName>
</protein>
<dbReference type="InterPro" id="IPR021264">
    <property type="entry name" value="AFUB_079030/YDR124W-like"/>
</dbReference>
<feature type="compositionally biased region" description="Basic and acidic residues" evidence="1">
    <location>
        <begin position="252"/>
        <end position="266"/>
    </location>
</feature>
<gene>
    <name evidence="3" type="ORF">Tdes44962_MAKER09096</name>
</gene>
<feature type="region of interest" description="Disordered" evidence="1">
    <location>
        <begin position="67"/>
        <end position="130"/>
    </location>
</feature>
<reference evidence="3 4" key="2">
    <citation type="journal article" date="2021" name="Curr. Genet.">
        <title>Genetic response to nitrogen starvation in the aggressive Eucalyptus foliar pathogen Teratosphaeria destructans.</title>
        <authorList>
            <person name="Havenga M."/>
            <person name="Wingfield B.D."/>
            <person name="Wingfield M.J."/>
            <person name="Dreyer L.L."/>
            <person name="Roets F."/>
            <person name="Aylward J."/>
        </authorList>
    </citation>
    <scope>NUCLEOTIDE SEQUENCE [LARGE SCALE GENOMIC DNA]</scope>
    <source>
        <strain evidence="3">CMW44962</strain>
    </source>
</reference>
<name>A0A9W7SU52_9PEZI</name>
<dbReference type="PANTHER" id="PTHR36102:SF1">
    <property type="entry name" value="YDR124W-LIKE HELICAL BUNDLE DOMAIN-CONTAINING PROTEIN"/>
    <property type="match status" value="1"/>
</dbReference>
<organism evidence="3 4">
    <name type="scientific">Teratosphaeria destructans</name>
    <dbReference type="NCBI Taxonomy" id="418781"/>
    <lineage>
        <taxon>Eukaryota</taxon>
        <taxon>Fungi</taxon>
        <taxon>Dikarya</taxon>
        <taxon>Ascomycota</taxon>
        <taxon>Pezizomycotina</taxon>
        <taxon>Dothideomycetes</taxon>
        <taxon>Dothideomycetidae</taxon>
        <taxon>Mycosphaerellales</taxon>
        <taxon>Teratosphaeriaceae</taxon>
        <taxon>Teratosphaeria</taxon>
    </lineage>
</organism>
<evidence type="ECO:0000313" key="3">
    <source>
        <dbReference type="EMBL" id="KAH9830072.1"/>
    </source>
</evidence>
<reference evidence="3 4" key="1">
    <citation type="journal article" date="2018" name="IMA Fungus">
        <title>IMA Genome-F 10: Nine draft genome sequences of Claviceps purpurea s.lat., including C. arundinis, C. humidiphila, and C. cf. spartinae, pseudomolecules for the pitch canker pathogen Fusarium circinatum, draft genome of Davidsoniella eucalypti, Grosmannia galeiformis, Quambalaria eucalypti, and Teratosphaeria destructans.</title>
        <authorList>
            <person name="Wingfield B.D."/>
            <person name="Liu M."/>
            <person name="Nguyen H.D."/>
            <person name="Lane F.A."/>
            <person name="Morgan S.W."/>
            <person name="De Vos L."/>
            <person name="Wilken P.M."/>
            <person name="Duong T.A."/>
            <person name="Aylward J."/>
            <person name="Coetzee M.P."/>
            <person name="Dadej K."/>
            <person name="De Beer Z.W."/>
            <person name="Findlay W."/>
            <person name="Havenga M."/>
            <person name="Kolarik M."/>
            <person name="Menzies J.G."/>
            <person name="Naidoo K."/>
            <person name="Pochopski O."/>
            <person name="Shoukouhi P."/>
            <person name="Santana Q.C."/>
            <person name="Seifert K.A."/>
            <person name="Soal N."/>
            <person name="Steenkamp E.T."/>
            <person name="Tatham C.T."/>
            <person name="van der Nest M.A."/>
            <person name="Wingfield M.J."/>
        </authorList>
    </citation>
    <scope>NUCLEOTIDE SEQUENCE [LARGE SCALE GENOMIC DNA]</scope>
    <source>
        <strain evidence="3">CMW44962</strain>
    </source>
</reference>
<dbReference type="EMBL" id="RIBY02001312">
    <property type="protein sequence ID" value="KAH9830072.1"/>
    <property type="molecule type" value="Genomic_DNA"/>
</dbReference>
<evidence type="ECO:0000259" key="2">
    <source>
        <dbReference type="Pfam" id="PF11001"/>
    </source>
</evidence>
<dbReference type="Pfam" id="PF11001">
    <property type="entry name" value="AFUB_07903_YDR124W_hel"/>
    <property type="match status" value="1"/>
</dbReference>
<dbReference type="InterPro" id="IPR047092">
    <property type="entry name" value="AFUB_07903/YDR124W-like_hel"/>
</dbReference>
<keyword evidence="4" id="KW-1185">Reference proteome</keyword>
<dbReference type="AlphaFoldDB" id="A0A9W7SU52"/>
<proteinExistence type="predicted"/>
<sequence>MPQHLRPHITRKFLNNSQRNFTNALHEALTGIQLIDSRESDVIVEQTWLLLTDTAADLAKIQPACEYDGAGAPLPTGRSTRSGQSAGRRGRPAYARSSVDQFSGHPLELGYNNDIDADGSDDALPPRPCIPPPKVRTMKAVMIADEEQVKAFLLDRLDRIQQLSDKKIAKAWIKGICPKKQADYPYQNKRTPGGDIKLPPFWPRDVKYKEPDHIQKEGQNHLRHFSLVPPSVRTDLSQIATNSSCISSGYDPARKRSEYGTRVRAR</sequence>
<comment type="caution">
    <text evidence="3">The sequence shown here is derived from an EMBL/GenBank/DDBJ whole genome shotgun (WGS) entry which is preliminary data.</text>
</comment>
<dbReference type="Proteomes" id="UP001138500">
    <property type="component" value="Unassembled WGS sequence"/>
</dbReference>
<dbReference type="PANTHER" id="PTHR36102">
    <property type="entry name" value="CHROMOSOME 10, WHOLE GENOME SHOTGUN SEQUENCE"/>
    <property type="match status" value="1"/>
</dbReference>
<evidence type="ECO:0000256" key="1">
    <source>
        <dbReference type="SAM" id="MobiDB-lite"/>
    </source>
</evidence>